<dbReference type="InterPro" id="IPR011493">
    <property type="entry name" value="GLUG"/>
</dbReference>
<dbReference type="InterPro" id="IPR025883">
    <property type="entry name" value="Cadherin-like_domain"/>
</dbReference>
<dbReference type="PANTHER" id="PTHR43308:SF5">
    <property type="entry name" value="S-LAYER PROTEIN _ PEPTIDOGLYCAN ENDO-BETA-N-ACETYLGLUCOSAMINIDASE"/>
    <property type="match status" value="1"/>
</dbReference>
<reference evidence="2 3" key="1">
    <citation type="submission" date="2016-11" db="EMBL/GenBank/DDBJ databases">
        <title>Paenibacillus species isolates.</title>
        <authorList>
            <person name="Beno S.M."/>
        </authorList>
    </citation>
    <scope>NUCLEOTIDE SEQUENCE [LARGE SCALE GENOMIC DNA]</scope>
    <source>
        <strain evidence="2 3">FSL H8-0246</strain>
    </source>
</reference>
<accession>A0A1R1BVH8</accession>
<feature type="domain" description="SLH" evidence="1">
    <location>
        <begin position="771"/>
        <end position="833"/>
    </location>
</feature>
<dbReference type="Pfam" id="PF07581">
    <property type="entry name" value="Glug"/>
    <property type="match status" value="3"/>
</dbReference>
<dbReference type="AlphaFoldDB" id="A0A1R1BVH8"/>
<dbReference type="OrthoDB" id="1932903at2"/>
<gene>
    <name evidence="2" type="ORF">BK131_14555</name>
</gene>
<dbReference type="Proteomes" id="UP000187134">
    <property type="component" value="Unassembled WGS sequence"/>
</dbReference>
<dbReference type="InterPro" id="IPR013783">
    <property type="entry name" value="Ig-like_fold"/>
</dbReference>
<dbReference type="InterPro" id="IPR001119">
    <property type="entry name" value="SLH_dom"/>
</dbReference>
<dbReference type="InterPro" id="IPR032179">
    <property type="entry name" value="Cry22Aa_Ig-like"/>
</dbReference>
<name>A0A1R1BVH8_PAEAM</name>
<dbReference type="Gene3D" id="2.60.40.10">
    <property type="entry name" value="Immunoglobulins"/>
    <property type="match status" value="2"/>
</dbReference>
<evidence type="ECO:0000313" key="2">
    <source>
        <dbReference type="EMBL" id="OMF13872.1"/>
    </source>
</evidence>
<dbReference type="PROSITE" id="PS51272">
    <property type="entry name" value="SLH"/>
    <property type="match status" value="3"/>
</dbReference>
<dbReference type="InterPro" id="IPR044016">
    <property type="entry name" value="Big_13"/>
</dbReference>
<protein>
    <recommendedName>
        <fullName evidence="1">SLH domain-containing protein</fullName>
    </recommendedName>
</protein>
<evidence type="ECO:0000259" key="1">
    <source>
        <dbReference type="PROSITE" id="PS51272"/>
    </source>
</evidence>
<evidence type="ECO:0000313" key="3">
    <source>
        <dbReference type="Proteomes" id="UP000187134"/>
    </source>
</evidence>
<dbReference type="Pfam" id="PF16403">
    <property type="entry name" value="Bact_surface_Ig-like"/>
    <property type="match status" value="1"/>
</dbReference>
<dbReference type="InterPro" id="IPR051465">
    <property type="entry name" value="Cell_Envelope_Struct_Comp"/>
</dbReference>
<comment type="caution">
    <text evidence="2">The sequence shown here is derived from an EMBL/GenBank/DDBJ whole genome shotgun (WGS) entry which is preliminary data.</text>
</comment>
<dbReference type="Gene3D" id="2.160.20.110">
    <property type="match status" value="1"/>
</dbReference>
<dbReference type="RefSeq" id="WP_076332189.1">
    <property type="nucleotide sequence ID" value="NZ_MRTJ01000004.1"/>
</dbReference>
<dbReference type="NCBIfam" id="NF033510">
    <property type="entry name" value="Ca_tandemer"/>
    <property type="match status" value="1"/>
</dbReference>
<feature type="domain" description="SLH" evidence="1">
    <location>
        <begin position="899"/>
        <end position="953"/>
    </location>
</feature>
<sequence>MKRKWMVVIVVLLAIGPWMGLWPLPVQAAHIFSGGGIGSPTDPYIIRTAEDLDHVRDDLTASYKLQSDIDLTSYSNWQPIGTSSANAFKGQLDGAGYTISGMTIASSADNIGLFGYVREPATIYNVRLENVNITSSNANGQVGGLVGIASASSTYLMLDRISVTGEIHSNGFSTGGLVGQTSLIALVNSDAHVRTYSNGNTSVGGLVGVNSNSIIKQSYATGDVSSSRNAGGLVGYSGGSSNVLNSYATGHVTGVSNAAIGGLIGAGNSGTVENSYATGTVTGDSGLTGGLVGDNNPIIIDSGISIANSYWNLSDNPGLKTTGNQSGTDGAVSQDAMKEWATYIGWDSAIWGIQEDVSHPYLKSFSPVLRVDPLSSATYSTEPGDNQFMISGYVRDGSIGEPLEVSYTIKDASNGTVTQDVYAINATSSNQTFNFPVTLEESSYTLGTYTINITASDSVPAHEQLQSFTFEVEDKTPPAAPIITIPSNGHMTNNATPTVSGTSEAGATVTVVLDGTVAGTATAGSNGSWAWTVESPLPEGTHMVKTRASDVAGNVGPDSAINTFTVDVTPPIITLIGSPSMQMQVGSAYTDPGAKAQDAVDGELTSQIKVTGTVNVNRAGSYVLTYKVQDSSGNAAASVLRTVDVVSSGGGSGAGAGGSGSSSVEQSPNANLAQLTLRVGGSTEELTPQFAPEITEYTMETSGEQLVLHWVAADSKAVVKLLSEPVIDTTSIPLVVGTQTIKITVQAENGTRKVYTITVTRLDDNENASSSPECAFTDIQAHWAKTDICEAARLQIVEGVNTSSFAPDRTVTRAEFAVMLLRTLQIPSVQQSASNPFSDKDSTPVWAQLAIHTGAVEGILNGYPDGTFRPQQEIDRAEVAVMLAKALKWEIDIEPDLTFSDQASIPAWAQSYVKAAHENGLLQGRGDNQFVPDGMTTRAEAAIVMLRLWKSLY</sequence>
<dbReference type="PANTHER" id="PTHR43308">
    <property type="entry name" value="OUTER MEMBRANE PROTEIN ALPHA-RELATED"/>
    <property type="match status" value="1"/>
</dbReference>
<dbReference type="EMBL" id="MRTJ01000004">
    <property type="protein sequence ID" value="OMF13872.1"/>
    <property type="molecule type" value="Genomic_DNA"/>
</dbReference>
<dbReference type="Pfam" id="PF19077">
    <property type="entry name" value="Big_13"/>
    <property type="match status" value="1"/>
</dbReference>
<dbReference type="Pfam" id="PF12733">
    <property type="entry name" value="Cadherin-like"/>
    <property type="match status" value="1"/>
</dbReference>
<proteinExistence type="predicted"/>
<dbReference type="Pfam" id="PF00395">
    <property type="entry name" value="SLH"/>
    <property type="match status" value="3"/>
</dbReference>
<feature type="domain" description="SLH" evidence="1">
    <location>
        <begin position="834"/>
        <end position="897"/>
    </location>
</feature>
<organism evidence="2 3">
    <name type="scientific">Paenibacillus amylolyticus</name>
    <dbReference type="NCBI Taxonomy" id="1451"/>
    <lineage>
        <taxon>Bacteria</taxon>
        <taxon>Bacillati</taxon>
        <taxon>Bacillota</taxon>
        <taxon>Bacilli</taxon>
        <taxon>Bacillales</taxon>
        <taxon>Paenibacillaceae</taxon>
        <taxon>Paenibacillus</taxon>
    </lineage>
</organism>